<accession>A0AB40BY71</accession>
<dbReference type="GO" id="GO:0044594">
    <property type="term" value="F:17-beta-hydroxysteroid dehydrogenase (NAD+) activity"/>
    <property type="evidence" value="ECO:0007669"/>
    <property type="project" value="TreeGrafter"/>
</dbReference>
<dbReference type="GO" id="GO:0003857">
    <property type="term" value="F:(3S)-3-hydroxyacyl-CoA dehydrogenase (NAD+) activity"/>
    <property type="evidence" value="ECO:0007669"/>
    <property type="project" value="TreeGrafter"/>
</dbReference>
<feature type="domain" description="Peroxisomal multifunctional enzyme type 2-like N-terminal" evidence="1">
    <location>
        <begin position="22"/>
        <end position="108"/>
    </location>
</feature>
<organism evidence="2 3">
    <name type="scientific">Dioscorea cayennensis subsp. rotundata</name>
    <name type="common">White Guinea yam</name>
    <name type="synonym">Dioscorea rotundata</name>
    <dbReference type="NCBI Taxonomy" id="55577"/>
    <lineage>
        <taxon>Eukaryota</taxon>
        <taxon>Viridiplantae</taxon>
        <taxon>Streptophyta</taxon>
        <taxon>Embryophyta</taxon>
        <taxon>Tracheophyta</taxon>
        <taxon>Spermatophyta</taxon>
        <taxon>Magnoliopsida</taxon>
        <taxon>Liliopsida</taxon>
        <taxon>Dioscoreales</taxon>
        <taxon>Dioscoreaceae</taxon>
        <taxon>Dioscorea</taxon>
    </lineage>
</organism>
<keyword evidence="2" id="KW-1185">Reference proteome</keyword>
<dbReference type="RefSeq" id="XP_039132332.1">
    <property type="nucleotide sequence ID" value="XM_039276398.1"/>
</dbReference>
<protein>
    <submittedName>
        <fullName evidence="3">Enoyl-CoA hydratase 2, peroxisomal-like</fullName>
    </submittedName>
</protein>
<dbReference type="SUPFAM" id="SSF54637">
    <property type="entry name" value="Thioesterase/thiol ester dehydrase-isomerase"/>
    <property type="match status" value="1"/>
</dbReference>
<dbReference type="GO" id="GO:0005777">
    <property type="term" value="C:peroxisome"/>
    <property type="evidence" value="ECO:0007669"/>
    <property type="project" value="TreeGrafter"/>
</dbReference>
<evidence type="ECO:0000313" key="3">
    <source>
        <dbReference type="RefSeq" id="XP_039132332.1"/>
    </source>
</evidence>
<proteinExistence type="predicted"/>
<name>A0AB40BY71_DIOCR</name>
<dbReference type="GeneID" id="120269110"/>
<gene>
    <name evidence="3" type="primary">LOC120269110</name>
</gene>
<dbReference type="Gene3D" id="3.10.129.10">
    <property type="entry name" value="Hotdog Thioesterase"/>
    <property type="match status" value="1"/>
</dbReference>
<dbReference type="PANTHER" id="PTHR13078">
    <property type="entry name" value="PEROXISOMAL MULTIFUNCTIONAL ENZYME TYPE 2-RELATED"/>
    <property type="match status" value="1"/>
</dbReference>
<dbReference type="GO" id="GO:0004300">
    <property type="term" value="F:enoyl-CoA hydratase activity"/>
    <property type="evidence" value="ECO:0007669"/>
    <property type="project" value="TreeGrafter"/>
</dbReference>
<dbReference type="PANTHER" id="PTHR13078:SF56">
    <property type="entry name" value="PEROXISOMAL MULTIFUNCTIONAL ENZYME TYPE 2"/>
    <property type="match status" value="1"/>
</dbReference>
<evidence type="ECO:0000313" key="2">
    <source>
        <dbReference type="Proteomes" id="UP001515500"/>
    </source>
</evidence>
<evidence type="ECO:0000259" key="1">
    <source>
        <dbReference type="Pfam" id="PF22622"/>
    </source>
</evidence>
<dbReference type="InterPro" id="IPR054357">
    <property type="entry name" value="MFE-2_N"/>
</dbReference>
<dbReference type="AlphaFoldDB" id="A0AB40BY71"/>
<dbReference type="Pfam" id="PF22622">
    <property type="entry name" value="MFE-2_hydrat-2_N"/>
    <property type="match status" value="1"/>
</dbReference>
<sequence>MAMTKPIDPELARSFKFSKDVFSYNDRHVAQYALAIGACGKDAVDEKELKYVYHPDGQTFIEVLPTFAATLPYRNTQALKVVSGLRFDPNLVLYGQQFLEINKPLPSNLSYPK</sequence>
<reference evidence="3" key="1">
    <citation type="submission" date="2025-08" db="UniProtKB">
        <authorList>
            <consortium name="RefSeq"/>
        </authorList>
    </citation>
    <scope>IDENTIFICATION</scope>
</reference>
<dbReference type="GO" id="GO:0006635">
    <property type="term" value="P:fatty acid beta-oxidation"/>
    <property type="evidence" value="ECO:0007669"/>
    <property type="project" value="TreeGrafter"/>
</dbReference>
<dbReference type="InterPro" id="IPR029069">
    <property type="entry name" value="HotDog_dom_sf"/>
</dbReference>
<dbReference type="Proteomes" id="UP001515500">
    <property type="component" value="Chromosome 2"/>
</dbReference>